<dbReference type="Proteomes" id="UP000192223">
    <property type="component" value="Unplaced"/>
</dbReference>
<evidence type="ECO:0000313" key="3">
    <source>
        <dbReference type="RefSeq" id="XP_025834826.1"/>
    </source>
</evidence>
<dbReference type="InParanoid" id="A0A7F5RFS7"/>
<dbReference type="KEGG" id="apln:108743705"/>
<feature type="region of interest" description="Disordered" evidence="1">
    <location>
        <begin position="169"/>
        <end position="208"/>
    </location>
</feature>
<sequence>MEKENRGDSRKTDSQKLLEKYLEDANKANSYLVNNDQEESEIRQYYRSLDNNTPFFNTNDDAISFEDIIPSEEQKRAFEATSIFEPDYVPEDILDFYYRRSPTSINLSPTSTDSDISNLSLYLVWTRTKETYDPAHLTDEGIYLEDNYLNESSSDEELIEGIRKLNLTSSEEVPPSENAALTNYSNAKRQNDDEDALDLNPIKKNKKD</sequence>
<dbReference type="AlphaFoldDB" id="A0A7F5RFS7"/>
<protein>
    <submittedName>
        <fullName evidence="3">Uncharacterized protein LOC108743705</fullName>
    </submittedName>
</protein>
<dbReference type="RefSeq" id="XP_025834826.1">
    <property type="nucleotide sequence ID" value="XM_025979041.1"/>
</dbReference>
<dbReference type="GeneID" id="108743705"/>
<evidence type="ECO:0000256" key="1">
    <source>
        <dbReference type="SAM" id="MobiDB-lite"/>
    </source>
</evidence>
<evidence type="ECO:0000313" key="2">
    <source>
        <dbReference type="Proteomes" id="UP000192223"/>
    </source>
</evidence>
<feature type="compositionally biased region" description="Polar residues" evidence="1">
    <location>
        <begin position="179"/>
        <end position="188"/>
    </location>
</feature>
<organism evidence="2 3">
    <name type="scientific">Agrilus planipennis</name>
    <name type="common">Emerald ash borer</name>
    <name type="synonym">Agrilus marcopoli</name>
    <dbReference type="NCBI Taxonomy" id="224129"/>
    <lineage>
        <taxon>Eukaryota</taxon>
        <taxon>Metazoa</taxon>
        <taxon>Ecdysozoa</taxon>
        <taxon>Arthropoda</taxon>
        <taxon>Hexapoda</taxon>
        <taxon>Insecta</taxon>
        <taxon>Pterygota</taxon>
        <taxon>Neoptera</taxon>
        <taxon>Endopterygota</taxon>
        <taxon>Coleoptera</taxon>
        <taxon>Polyphaga</taxon>
        <taxon>Elateriformia</taxon>
        <taxon>Buprestoidea</taxon>
        <taxon>Buprestidae</taxon>
        <taxon>Agrilinae</taxon>
        <taxon>Agrilus</taxon>
    </lineage>
</organism>
<accession>A0A7F5RFS7</accession>
<proteinExistence type="predicted"/>
<gene>
    <name evidence="3" type="primary">LOC108743705</name>
</gene>
<keyword evidence="2" id="KW-1185">Reference proteome</keyword>
<name>A0A7F5RFS7_AGRPL</name>
<reference evidence="3" key="1">
    <citation type="submission" date="2025-08" db="UniProtKB">
        <authorList>
            <consortium name="RefSeq"/>
        </authorList>
    </citation>
    <scope>IDENTIFICATION</scope>
    <source>
        <tissue evidence="3">Entire body</tissue>
    </source>
</reference>